<feature type="chain" id="PRO_5046644791" evidence="2">
    <location>
        <begin position="32"/>
        <end position="749"/>
    </location>
</feature>
<organism evidence="4 5">
    <name type="scientific">Pseudomonas cucumis</name>
    <dbReference type="NCBI Taxonomy" id="2954082"/>
    <lineage>
        <taxon>Bacteria</taxon>
        <taxon>Pseudomonadati</taxon>
        <taxon>Pseudomonadota</taxon>
        <taxon>Gammaproteobacteria</taxon>
        <taxon>Pseudomonadales</taxon>
        <taxon>Pseudomonadaceae</taxon>
        <taxon>Pseudomonas</taxon>
    </lineage>
</organism>
<dbReference type="Pfam" id="PF03797">
    <property type="entry name" value="Autotransporter"/>
    <property type="match status" value="1"/>
</dbReference>
<dbReference type="SMART" id="SM00869">
    <property type="entry name" value="Autotransporter"/>
    <property type="match status" value="1"/>
</dbReference>
<keyword evidence="5" id="KW-1185">Reference proteome</keyword>
<reference evidence="4 5" key="1">
    <citation type="submission" date="2023-02" db="EMBL/GenBank/DDBJ databases">
        <title>Evolution of Hrp T3SS in non-pathogenic Pseudomonas fluorescens.</title>
        <authorList>
            <person name="Liao K."/>
            <person name="Wei H."/>
            <person name="Gu Y."/>
        </authorList>
    </citation>
    <scope>NUCLEOTIDE SEQUENCE [LARGE SCALE GENOMIC DNA]</scope>
    <source>
        <strain evidence="4 5">FP1935</strain>
    </source>
</reference>
<dbReference type="PRINTS" id="PR01484">
    <property type="entry name" value="PRTACTNFAMLY"/>
</dbReference>
<dbReference type="NCBIfam" id="TIGR01414">
    <property type="entry name" value="autotrans_barl"/>
    <property type="match status" value="1"/>
</dbReference>
<dbReference type="InterPro" id="IPR012332">
    <property type="entry name" value="Autotransporter_pectin_lyase_C"/>
</dbReference>
<evidence type="ECO:0000259" key="3">
    <source>
        <dbReference type="PROSITE" id="PS51208"/>
    </source>
</evidence>
<dbReference type="InterPro" id="IPR011050">
    <property type="entry name" value="Pectin_lyase_fold/virulence"/>
</dbReference>
<protein>
    <submittedName>
        <fullName evidence="4">Autotransporter outer membrane beta-barrel domain-containing protein</fullName>
    </submittedName>
</protein>
<dbReference type="InterPro" id="IPR036709">
    <property type="entry name" value="Autotransporte_beta_dom_sf"/>
</dbReference>
<dbReference type="PROSITE" id="PS51208">
    <property type="entry name" value="AUTOTRANSPORTER"/>
    <property type="match status" value="1"/>
</dbReference>
<dbReference type="Pfam" id="PF03212">
    <property type="entry name" value="Pertactin"/>
    <property type="match status" value="1"/>
</dbReference>
<dbReference type="SUPFAM" id="SSF51126">
    <property type="entry name" value="Pectin lyase-like"/>
    <property type="match status" value="1"/>
</dbReference>
<evidence type="ECO:0000256" key="2">
    <source>
        <dbReference type="SAM" id="SignalP"/>
    </source>
</evidence>
<dbReference type="InterPro" id="IPR004899">
    <property type="entry name" value="Pertactin_central"/>
</dbReference>
<dbReference type="Gene3D" id="2.160.20.20">
    <property type="match status" value="1"/>
</dbReference>
<dbReference type="InterPro" id="IPR005546">
    <property type="entry name" value="Autotransporte_beta"/>
</dbReference>
<keyword evidence="1 2" id="KW-0732">Signal</keyword>
<feature type="signal peptide" evidence="2">
    <location>
        <begin position="1"/>
        <end position="31"/>
    </location>
</feature>
<dbReference type="RefSeq" id="WP_305445453.1">
    <property type="nucleotide sequence ID" value="NZ_CP117454.1"/>
</dbReference>
<accession>A0ABY9EPX4</accession>
<dbReference type="EMBL" id="CP117454">
    <property type="protein sequence ID" value="WLG82364.1"/>
    <property type="molecule type" value="Genomic_DNA"/>
</dbReference>
<sequence>MHFHSKRLHASFFMTGTLCVPFLALSTLATAAPVVGGTATVTNGDAVESWFLSQNATLNVNNAQTLAIDADSSTVNVTAGSSTQGIAVRNNSTVSLNGATVTGSGGQSGLQLVSSQGNVNNSTVSGDFYGISAVRFSTTQAGSTVNITGNSTITGADAGAFASSHSLINVTDSTIEGTAATGYGLWLQSAGSVATNSTIIGGQNGVFIELDPTGVAPATLNLDNTTVQGRSGSAILVDFDNVTRSTATLTLTNSSLLAGNDTLLEVKGGADVSMTVNGSTLNGNIVTETGSTLGLTLQNNSVLTGRLENVASATINDTSQWVLVNNSQVEKLVLNGGSVKFGADNAFYQLNVTDLSGSGRFIMGADLATGQADVLNVTGTASGAHELLIASSGTEPPAGQPITVVKTNGGNAQFSLLGNVADKGTYSYALAKSGNDWILDPSTRIVSPGARSVLALFNTPLPTWYGELTSLRTRMGELRFNGGKGGAWGRTYGNKYEIADGSGVGYQQTQRGFTLGADAALHVGDGQWLVGVMGGHSTSDLDLNAGTSGNSDSYYFGTYATWLDATSGYYADAVLKVNRFRNEAKVRLSDGARAKGNYDTTGLGGSVEFGRHIKFDDSYFVEPFTKWSAVVIQGKNFSLDNDLQADGDRARSLLGEVGMTAGRNFKMENDIELQPYLRVAGAYEFEKNNKVQVNDNVFKNNLSGARGNVGAGIAASMTESLQMHADYEYSKGKNFKQPGGLTLGLRYAF</sequence>
<dbReference type="Gene3D" id="2.40.128.130">
    <property type="entry name" value="Autotransporter beta-domain"/>
    <property type="match status" value="1"/>
</dbReference>
<evidence type="ECO:0000256" key="1">
    <source>
        <dbReference type="ARBA" id="ARBA00022729"/>
    </source>
</evidence>
<dbReference type="PANTHER" id="PTHR35037:SF7">
    <property type="entry name" value="AUTOTRANSPORTER"/>
    <property type="match status" value="1"/>
</dbReference>
<dbReference type="InterPro" id="IPR051551">
    <property type="entry name" value="Autotransporter_adhesion"/>
</dbReference>
<evidence type="ECO:0000313" key="5">
    <source>
        <dbReference type="Proteomes" id="UP001239418"/>
    </source>
</evidence>
<dbReference type="PANTHER" id="PTHR35037">
    <property type="entry name" value="C-TERMINAL REGION OF AIDA-LIKE PROTEIN"/>
    <property type="match status" value="1"/>
</dbReference>
<name>A0ABY9EPX4_9PSED</name>
<proteinExistence type="predicted"/>
<dbReference type="InterPro" id="IPR003991">
    <property type="entry name" value="Pertactin_virulence_factor"/>
</dbReference>
<dbReference type="InterPro" id="IPR006315">
    <property type="entry name" value="OM_autotransptr_brl_dom"/>
</dbReference>
<evidence type="ECO:0000313" key="4">
    <source>
        <dbReference type="EMBL" id="WLG82364.1"/>
    </source>
</evidence>
<dbReference type="Proteomes" id="UP001239418">
    <property type="component" value="Chromosome"/>
</dbReference>
<feature type="domain" description="Autotransporter" evidence="3">
    <location>
        <begin position="480"/>
        <end position="749"/>
    </location>
</feature>
<gene>
    <name evidence="4" type="ORF">PSH97_14530</name>
</gene>
<dbReference type="SUPFAM" id="SSF103515">
    <property type="entry name" value="Autotransporter"/>
    <property type="match status" value="1"/>
</dbReference>
<dbReference type="CDD" id="cd01343">
    <property type="entry name" value="PL1_Passenger_AT"/>
    <property type="match status" value="1"/>
</dbReference>